<evidence type="ECO:0000313" key="1">
    <source>
        <dbReference type="EMBL" id="NID04379.1"/>
    </source>
</evidence>
<proteinExistence type="predicted"/>
<accession>A0ABX0Q345</accession>
<protein>
    <submittedName>
        <fullName evidence="1">Uncharacterized protein</fullName>
    </submittedName>
</protein>
<name>A0ABX0Q345_9GAMM</name>
<comment type="caution">
    <text evidence="1">The sequence shown here is derived from an EMBL/GenBank/DDBJ whole genome shotgun (WGS) entry which is preliminary data.</text>
</comment>
<sequence length="67" mass="7288">MYVALSMNALNFFPHTLAFETVRQVDAVRRHNWSPGYYASGDDVSVGHFLDEIAASETPQPAGCASA</sequence>
<organism evidence="1 2">
    <name type="scientific">Luteibacter jiangsuensis</name>
    <dbReference type="NCBI Taxonomy" id="637577"/>
    <lineage>
        <taxon>Bacteria</taxon>
        <taxon>Pseudomonadati</taxon>
        <taxon>Pseudomonadota</taxon>
        <taxon>Gammaproteobacteria</taxon>
        <taxon>Lysobacterales</taxon>
        <taxon>Rhodanobacteraceae</taxon>
        <taxon>Luteibacter</taxon>
    </lineage>
</organism>
<dbReference type="EMBL" id="JAAQQR010000002">
    <property type="protein sequence ID" value="NID04379.1"/>
    <property type="molecule type" value="Genomic_DNA"/>
</dbReference>
<gene>
    <name evidence="1" type="ORF">HBF26_05745</name>
</gene>
<dbReference type="Proteomes" id="UP001429601">
    <property type="component" value="Unassembled WGS sequence"/>
</dbReference>
<reference evidence="1 2" key="1">
    <citation type="journal article" date="2011" name="Curr. Microbiol.">
        <title>Luteibacter jiangsuensis sp. nov.: a methamidophos-degrading bacterium isolated from a methamidophos-manufacturing factory.</title>
        <authorList>
            <person name="Wang L."/>
            <person name="Wang G.L."/>
            <person name="Li S.P."/>
            <person name="Jiang J.D."/>
        </authorList>
    </citation>
    <scope>NUCLEOTIDE SEQUENCE [LARGE SCALE GENOMIC DNA]</scope>
    <source>
        <strain evidence="1 2">CGMCC 1.10133</strain>
    </source>
</reference>
<dbReference type="RefSeq" id="WP_167123964.1">
    <property type="nucleotide sequence ID" value="NZ_JAAQQR010000002.1"/>
</dbReference>
<keyword evidence="2" id="KW-1185">Reference proteome</keyword>
<evidence type="ECO:0000313" key="2">
    <source>
        <dbReference type="Proteomes" id="UP001429601"/>
    </source>
</evidence>